<dbReference type="Pfam" id="PF00171">
    <property type="entry name" value="Aldedh"/>
    <property type="match status" value="1"/>
</dbReference>
<evidence type="ECO:0000259" key="5">
    <source>
        <dbReference type="Pfam" id="PF00171"/>
    </source>
</evidence>
<dbReference type="InterPro" id="IPR016163">
    <property type="entry name" value="Ald_DH_C"/>
</dbReference>
<dbReference type="GO" id="GO:0016620">
    <property type="term" value="F:oxidoreductase activity, acting on the aldehyde or oxo group of donors, NAD or NADP as acceptor"/>
    <property type="evidence" value="ECO:0007669"/>
    <property type="project" value="InterPro"/>
</dbReference>
<dbReference type="CDD" id="cd07078">
    <property type="entry name" value="ALDH"/>
    <property type="match status" value="1"/>
</dbReference>
<dbReference type="SUPFAM" id="SSF53720">
    <property type="entry name" value="ALDH-like"/>
    <property type="match status" value="1"/>
</dbReference>
<accession>A0A1F5Z838</accession>
<evidence type="ECO:0000313" key="6">
    <source>
        <dbReference type="EMBL" id="OGG08596.1"/>
    </source>
</evidence>
<reference evidence="6 7" key="1">
    <citation type="journal article" date="2016" name="Nat. Commun.">
        <title>Thousands of microbial genomes shed light on interconnected biogeochemical processes in an aquifer system.</title>
        <authorList>
            <person name="Anantharaman K."/>
            <person name="Brown C.T."/>
            <person name="Hug L.A."/>
            <person name="Sharon I."/>
            <person name="Castelle C.J."/>
            <person name="Probst A.J."/>
            <person name="Thomas B.C."/>
            <person name="Singh A."/>
            <person name="Wilkins M.J."/>
            <person name="Karaoz U."/>
            <person name="Brodie E.L."/>
            <person name="Williams K.H."/>
            <person name="Hubbard S.S."/>
            <person name="Banfield J.F."/>
        </authorList>
    </citation>
    <scope>NUCLEOTIDE SEQUENCE [LARGE SCALE GENOMIC DNA]</scope>
</reference>
<evidence type="ECO:0000256" key="4">
    <source>
        <dbReference type="PIRSR" id="PIRSR036492-1"/>
    </source>
</evidence>
<dbReference type="PROSITE" id="PS00070">
    <property type="entry name" value="ALDEHYDE_DEHYDR_CYS"/>
    <property type="match status" value="1"/>
</dbReference>
<comment type="similarity">
    <text evidence="1 3">Belongs to the aldehyde dehydrogenase family.</text>
</comment>
<proteinExistence type="inferred from homology"/>
<dbReference type="InterPro" id="IPR016160">
    <property type="entry name" value="Ald_DH_CS_CYS"/>
</dbReference>
<feature type="active site" evidence="4">
    <location>
        <position position="263"/>
    </location>
</feature>
<feature type="domain" description="Aldehyde dehydrogenase" evidence="5">
    <location>
        <begin position="3"/>
        <end position="455"/>
    </location>
</feature>
<evidence type="ECO:0000256" key="3">
    <source>
        <dbReference type="PIRNR" id="PIRNR036492"/>
    </source>
</evidence>
<dbReference type="STRING" id="1798373.A2154_00615"/>
<comment type="caution">
    <text evidence="6">The sequence shown here is derived from an EMBL/GenBank/DDBJ whole genome shotgun (WGS) entry which is preliminary data.</text>
</comment>
<protein>
    <recommendedName>
        <fullName evidence="3">Aldehyde dehydrogenase</fullName>
    </recommendedName>
</protein>
<organism evidence="6 7">
    <name type="scientific">Candidatus Gottesmanbacteria bacterium RBG_16_43_7</name>
    <dbReference type="NCBI Taxonomy" id="1798373"/>
    <lineage>
        <taxon>Bacteria</taxon>
        <taxon>Candidatus Gottesmaniibacteriota</taxon>
    </lineage>
</organism>
<keyword evidence="2 3" id="KW-0560">Oxidoreductase</keyword>
<dbReference type="InterPro" id="IPR015590">
    <property type="entry name" value="Aldehyde_DH_dom"/>
</dbReference>
<evidence type="ECO:0000313" key="7">
    <source>
        <dbReference type="Proteomes" id="UP000176854"/>
    </source>
</evidence>
<dbReference type="FunFam" id="3.40.309.10:FF:000009">
    <property type="entry name" value="Aldehyde dehydrogenase A"/>
    <property type="match status" value="1"/>
</dbReference>
<dbReference type="InterPro" id="IPR016162">
    <property type="entry name" value="Ald_DH_N"/>
</dbReference>
<evidence type="ECO:0000256" key="1">
    <source>
        <dbReference type="ARBA" id="ARBA00009986"/>
    </source>
</evidence>
<dbReference type="InterPro" id="IPR016161">
    <property type="entry name" value="Ald_DH/histidinol_DH"/>
</dbReference>
<dbReference type="InterPro" id="IPR012394">
    <property type="entry name" value="Aldehyde_DH_NAD(P)"/>
</dbReference>
<gene>
    <name evidence="6" type="ORF">A2154_00615</name>
</gene>
<name>A0A1F5Z838_9BACT</name>
<feature type="active site" evidence="4">
    <location>
        <position position="229"/>
    </location>
</feature>
<dbReference type="EMBL" id="MFJC01000060">
    <property type="protein sequence ID" value="OGG08596.1"/>
    <property type="molecule type" value="Genomic_DNA"/>
</dbReference>
<evidence type="ECO:0000256" key="2">
    <source>
        <dbReference type="ARBA" id="ARBA00023002"/>
    </source>
</evidence>
<dbReference type="AlphaFoldDB" id="A0A1F5Z838"/>
<dbReference type="PANTHER" id="PTHR11699">
    <property type="entry name" value="ALDEHYDE DEHYDROGENASE-RELATED"/>
    <property type="match status" value="1"/>
</dbReference>
<dbReference type="FunFam" id="3.40.605.10:FF:000007">
    <property type="entry name" value="NAD/NADP-dependent betaine aldehyde dehydrogenase"/>
    <property type="match status" value="1"/>
</dbReference>
<dbReference type="Proteomes" id="UP000176854">
    <property type="component" value="Unassembled WGS sequence"/>
</dbReference>
<dbReference type="GO" id="GO:0006081">
    <property type="term" value="P:aldehyde metabolic process"/>
    <property type="evidence" value="ECO:0007669"/>
    <property type="project" value="InterPro"/>
</dbReference>
<dbReference type="PIRSF" id="PIRSF036492">
    <property type="entry name" value="ALDH"/>
    <property type="match status" value="1"/>
</dbReference>
<dbReference type="Gene3D" id="3.40.309.10">
    <property type="entry name" value="Aldehyde Dehydrogenase, Chain A, domain 2"/>
    <property type="match status" value="1"/>
</dbReference>
<sequence>MNTVKSINPASGKLVGETPVTSKTELAAVVSKARFASKSWENTSFSDRSEYAFKLKDLLTKHKEEIAQLTTSEVGKPITEAREDVDFEIDFIDYYAKNAEKILGEKTIGEDNRAIYKTVYEPWGVVVSIAPWNFPVSMASSGITAQLMAGNTVIFKPSEYTTLTQKMFVELFNLTGLPDGVLQCVVGAGDVGSALIDCDINFVWFTGSTKVGQEIYKKCAGKFIKCSLELGGSSPAVVFSDCNFKAAVETVFSARFFNCGQVCSAVKRLFIEKNIYKQFIEALIRKMKNIVVGDPMDSKTTMGPLVSKKQLNTLLMQVTDAKHKGAKFLTGGMQITDRQYIKGNFFEPSIVVNITKDMKLYNDEIFGPVLPVIPFEDEQEAIEYANDTQYGLTAEIFTEDNEKAKRVARSIDAGGISVNGDVIYSPLCPIGGFKKSGIGREYGEEGFKELAQLKYICEHK</sequence>
<dbReference type="Gene3D" id="3.40.605.10">
    <property type="entry name" value="Aldehyde Dehydrogenase, Chain A, domain 1"/>
    <property type="match status" value="1"/>
</dbReference>